<accession>A0AAF0DAG3</accession>
<keyword evidence="2 5" id="KW-0812">Transmembrane</keyword>
<evidence type="ECO:0000313" key="6">
    <source>
        <dbReference type="EMBL" id="WEW54886.1"/>
    </source>
</evidence>
<feature type="transmembrane region" description="Helical" evidence="5">
    <location>
        <begin position="153"/>
        <end position="171"/>
    </location>
</feature>
<dbReference type="PANTHER" id="PTHR23502:SF21">
    <property type="entry name" value="DITYROSINE TRANSPORTER 1"/>
    <property type="match status" value="1"/>
</dbReference>
<evidence type="ECO:0000256" key="4">
    <source>
        <dbReference type="ARBA" id="ARBA00023136"/>
    </source>
</evidence>
<evidence type="ECO:0000256" key="2">
    <source>
        <dbReference type="ARBA" id="ARBA00022692"/>
    </source>
</evidence>
<keyword evidence="3 5" id="KW-1133">Transmembrane helix</keyword>
<protein>
    <submittedName>
        <fullName evidence="6">Dityrosine transporter 1</fullName>
    </submittedName>
</protein>
<evidence type="ECO:0000256" key="1">
    <source>
        <dbReference type="ARBA" id="ARBA00004141"/>
    </source>
</evidence>
<evidence type="ECO:0000256" key="5">
    <source>
        <dbReference type="SAM" id="Phobius"/>
    </source>
</evidence>
<keyword evidence="4 5" id="KW-0472">Membrane</keyword>
<comment type="subcellular location">
    <subcellularLocation>
        <location evidence="1">Membrane</location>
        <topology evidence="1">Multi-pass membrane protein</topology>
    </subcellularLocation>
</comment>
<organism evidence="6 7">
    <name type="scientific">Emydomyces testavorans</name>
    <dbReference type="NCBI Taxonomy" id="2070801"/>
    <lineage>
        <taxon>Eukaryota</taxon>
        <taxon>Fungi</taxon>
        <taxon>Dikarya</taxon>
        <taxon>Ascomycota</taxon>
        <taxon>Pezizomycotina</taxon>
        <taxon>Eurotiomycetes</taxon>
        <taxon>Eurotiomycetidae</taxon>
        <taxon>Onygenales</taxon>
        <taxon>Nannizziopsiaceae</taxon>
        <taxon>Emydomyces</taxon>
    </lineage>
</organism>
<dbReference type="EMBL" id="CP120627">
    <property type="protein sequence ID" value="WEW54886.1"/>
    <property type="molecule type" value="Genomic_DNA"/>
</dbReference>
<dbReference type="SUPFAM" id="SSF103473">
    <property type="entry name" value="MFS general substrate transporter"/>
    <property type="match status" value="1"/>
</dbReference>
<feature type="transmembrane region" description="Helical" evidence="5">
    <location>
        <begin position="83"/>
        <end position="102"/>
    </location>
</feature>
<dbReference type="PANTHER" id="PTHR23502">
    <property type="entry name" value="MAJOR FACILITATOR SUPERFAMILY"/>
    <property type="match status" value="1"/>
</dbReference>
<feature type="transmembrane region" description="Helical" evidence="5">
    <location>
        <begin position="42"/>
        <end position="62"/>
    </location>
</feature>
<name>A0AAF0DAG3_9EURO</name>
<dbReference type="InterPro" id="IPR036259">
    <property type="entry name" value="MFS_trans_sf"/>
</dbReference>
<dbReference type="GO" id="GO:0005886">
    <property type="term" value="C:plasma membrane"/>
    <property type="evidence" value="ECO:0007669"/>
    <property type="project" value="TreeGrafter"/>
</dbReference>
<evidence type="ECO:0000313" key="7">
    <source>
        <dbReference type="Proteomes" id="UP001219355"/>
    </source>
</evidence>
<sequence>MYRESGWVLWPPSLFSELAPESERGPPPPKPTLKGYWRLFRYPPIGIVSLNTAILYSSYFCIAVQLPSALQGVYHWSTAKVGAGYLVVGIAMVVGSISGGHFSDWRRARAVKAHGEDTVTPETRLIDQIWGVLLFVSGLLMFGWFIDRSIHPAATLISTFLTGFGMSWVFVATNAFLTECVAQQAAGAFALGNMLRNPGAAIAAAIIEPLVRHMGWGWCFTGLSILNAVVVGTSVIVLRTKSTSWRKAREAKVSMKNSKN</sequence>
<dbReference type="Proteomes" id="UP001219355">
    <property type="component" value="Chromosome 1"/>
</dbReference>
<dbReference type="AlphaFoldDB" id="A0AAF0DAG3"/>
<dbReference type="Gene3D" id="1.20.1250.20">
    <property type="entry name" value="MFS general substrate transporter like domains"/>
    <property type="match status" value="1"/>
</dbReference>
<gene>
    <name evidence="6" type="primary">DTR1_2</name>
    <name evidence="6" type="ORF">PRK78_000313</name>
</gene>
<feature type="transmembrane region" description="Helical" evidence="5">
    <location>
        <begin position="129"/>
        <end position="146"/>
    </location>
</feature>
<keyword evidence="7" id="KW-1185">Reference proteome</keyword>
<reference evidence="6" key="1">
    <citation type="submission" date="2023-03" db="EMBL/GenBank/DDBJ databases">
        <title>Emydomyces testavorans Genome Sequence.</title>
        <authorList>
            <person name="Hoyer L."/>
        </authorList>
    </citation>
    <scope>NUCLEOTIDE SEQUENCE</scope>
    <source>
        <strain evidence="6">16-2883</strain>
    </source>
</reference>
<evidence type="ECO:0000256" key="3">
    <source>
        <dbReference type="ARBA" id="ARBA00022989"/>
    </source>
</evidence>
<dbReference type="GO" id="GO:0005275">
    <property type="term" value="F:amine transmembrane transporter activity"/>
    <property type="evidence" value="ECO:0007669"/>
    <property type="project" value="TreeGrafter"/>
</dbReference>
<feature type="transmembrane region" description="Helical" evidence="5">
    <location>
        <begin position="215"/>
        <end position="238"/>
    </location>
</feature>
<proteinExistence type="predicted"/>